<dbReference type="PANTHER" id="PTHR28258:SF1">
    <property type="entry name" value="VACUOLAR SEGREGATION PROTEIN 7"/>
    <property type="match status" value="1"/>
</dbReference>
<keyword evidence="4" id="KW-1185">Reference proteome</keyword>
<feature type="region of interest" description="Disordered" evidence="1">
    <location>
        <begin position="1"/>
        <end position="502"/>
    </location>
</feature>
<feature type="compositionally biased region" description="Low complexity" evidence="1">
    <location>
        <begin position="45"/>
        <end position="56"/>
    </location>
</feature>
<proteinExistence type="predicted"/>
<keyword evidence="2" id="KW-0472">Membrane</keyword>
<dbReference type="PANTHER" id="PTHR28258">
    <property type="entry name" value="VACUOLAR SEGREGATION PROTEIN 7"/>
    <property type="match status" value="1"/>
</dbReference>
<protein>
    <submittedName>
        <fullName evidence="3">Uncharacterized protein</fullName>
    </submittedName>
</protein>
<dbReference type="GO" id="GO:0000329">
    <property type="term" value="C:fungal-type vacuole membrane"/>
    <property type="evidence" value="ECO:0007669"/>
    <property type="project" value="TreeGrafter"/>
</dbReference>
<evidence type="ECO:0000256" key="1">
    <source>
        <dbReference type="SAM" id="MobiDB-lite"/>
    </source>
</evidence>
<gene>
    <name evidence="3" type="ORF">OEA41_002100</name>
</gene>
<evidence type="ECO:0000313" key="3">
    <source>
        <dbReference type="EMBL" id="KAK3174854.1"/>
    </source>
</evidence>
<feature type="compositionally biased region" description="Low complexity" evidence="1">
    <location>
        <begin position="476"/>
        <end position="486"/>
    </location>
</feature>
<feature type="region of interest" description="Disordered" evidence="1">
    <location>
        <begin position="644"/>
        <end position="675"/>
    </location>
</feature>
<feature type="transmembrane region" description="Helical" evidence="2">
    <location>
        <begin position="735"/>
        <end position="757"/>
    </location>
</feature>
<feature type="compositionally biased region" description="Basic residues" evidence="1">
    <location>
        <begin position="399"/>
        <end position="408"/>
    </location>
</feature>
<dbReference type="InterPro" id="IPR024260">
    <property type="entry name" value="Vac7"/>
</dbReference>
<feature type="compositionally biased region" description="Polar residues" evidence="1">
    <location>
        <begin position="320"/>
        <end position="337"/>
    </location>
</feature>
<keyword evidence="2" id="KW-0812">Transmembrane</keyword>
<feature type="region of interest" description="Disordered" evidence="1">
    <location>
        <begin position="518"/>
        <end position="562"/>
    </location>
</feature>
<dbReference type="GO" id="GO:1903778">
    <property type="term" value="P:protein localization to vacuolar membrane"/>
    <property type="evidence" value="ECO:0007669"/>
    <property type="project" value="TreeGrafter"/>
</dbReference>
<dbReference type="GO" id="GO:0070772">
    <property type="term" value="C:PAS complex"/>
    <property type="evidence" value="ECO:0007669"/>
    <property type="project" value="TreeGrafter"/>
</dbReference>
<keyword evidence="2" id="KW-1133">Transmembrane helix</keyword>
<sequence>MAFPAERPNNDEAKAEEKANGDNGPDSMTGSIQNISSPPPDLNRTSTTPHFSTTSSAGPSPKPSREGSPVRPPLESGTTTGPRSNTSRSRNNSQDLSPIRGPSASASNIPSVPSAAAIQRALATGTPHLPSPAASDPADAPRPQKVNKASSGGSQATGSNTPRLRSPPPSASSGSNKTLLSTARKIDQSQSTPTTPAITLERPSRSSTLASDSDVGEEERTPKPGMRTPVRGMSGNGPTLETVQESSLPATSAIGTAKSAQTGKTGSNDRPERIDENPLEEAFTNEAPSKAESGNESADNKSGEAKGTDDGKEKRKPATAPNSAKPQVVQSKKSFSQIPFAKGKTASEGSVKNMSVETETVSSIPQVALGGGAGERNALGRTETGGSLRLKPSNETIKPKKKKEKVVRKAPSLNSGTGGSLSKRFHHHHIYSRAPSPESFILFSSTPPDFTHGQRSEPDKSNTGLLPGNSKDINREPPSLESSPSNPRGPPRRASTSLIPYRGRIASSKADIFEAKVASAVNETKSSDSEETFVYESNPPEPQSTRPHRFHSRTPSVTSTKSQIDQYGAKARQEGHHSIVGKKSMKFTNNYNSIGYANDGEGTVRGPHQSGRATGKNTPHHIGQYGRGGHASILDGDSPFPNATKSARSATSHLGRFSPRHGSPRSPHVVHVTKSPRKAEEVLAYDLEGEGADDERAPLLNSIRTGRNRRRPLPGSVRQIYSGDRGHRLCGRVTAFTILGSVLTLLIAAIVAICILCSKPLIDVHIKDIRNVLASEAEIMLDLRVHAINPNIISVQVSDLDVNIFAKSKHVGTGEFWRSRPHITRKDNRATPDHIDTPWRKPLAISAGPSNVVHQLDGVDEGTDPIDDPTVDSQTMLLGQIFDFDSPLIFDPSPFRHHSLGSVGEVRLSRPGNNTAQGGSERWEHVLKYDFELIVRGVIRYSSPIISKVHSTKIEGSRLIHPGEGTDDVITRSRQH</sequence>
<dbReference type="Pfam" id="PF12751">
    <property type="entry name" value="Vac7"/>
    <property type="match status" value="2"/>
</dbReference>
<feature type="compositionally biased region" description="Polar residues" evidence="1">
    <location>
        <begin position="26"/>
        <end position="36"/>
    </location>
</feature>
<feature type="compositionally biased region" description="Low complexity" evidence="1">
    <location>
        <begin position="76"/>
        <end position="93"/>
    </location>
</feature>
<dbReference type="GO" id="GO:0000011">
    <property type="term" value="P:vacuole inheritance"/>
    <property type="evidence" value="ECO:0007669"/>
    <property type="project" value="TreeGrafter"/>
</dbReference>
<dbReference type="Proteomes" id="UP001276659">
    <property type="component" value="Unassembled WGS sequence"/>
</dbReference>
<accession>A0AAE0DLZ2</accession>
<name>A0AAE0DLZ2_9LECA</name>
<feature type="compositionally biased region" description="Basic and acidic residues" evidence="1">
    <location>
        <begin position="8"/>
        <end position="20"/>
    </location>
</feature>
<comment type="caution">
    <text evidence="3">The sequence shown here is derived from an EMBL/GenBank/DDBJ whole genome shotgun (WGS) entry which is preliminary data.</text>
</comment>
<feature type="compositionally biased region" description="Basic and acidic residues" evidence="1">
    <location>
        <begin position="267"/>
        <end position="276"/>
    </location>
</feature>
<evidence type="ECO:0000256" key="2">
    <source>
        <dbReference type="SAM" id="Phobius"/>
    </source>
</evidence>
<reference evidence="3" key="1">
    <citation type="submission" date="2022-11" db="EMBL/GenBank/DDBJ databases">
        <title>Chromosomal genome sequence assembly and mating type (MAT) locus characterization of the leprose asexual lichenized fungus Lepraria neglecta (Nyl.) Erichsen.</title>
        <authorList>
            <person name="Allen J.L."/>
            <person name="Pfeffer B."/>
        </authorList>
    </citation>
    <scope>NUCLEOTIDE SEQUENCE</scope>
    <source>
        <strain evidence="3">Allen 5258</strain>
    </source>
</reference>
<dbReference type="GO" id="GO:0010513">
    <property type="term" value="P:positive regulation of phosphatidylinositol biosynthetic process"/>
    <property type="evidence" value="ECO:0007669"/>
    <property type="project" value="TreeGrafter"/>
</dbReference>
<feature type="compositionally biased region" description="Polar residues" evidence="1">
    <location>
        <begin position="553"/>
        <end position="562"/>
    </location>
</feature>
<feature type="compositionally biased region" description="Polar residues" evidence="1">
    <location>
        <begin position="147"/>
        <end position="163"/>
    </location>
</feature>
<dbReference type="AlphaFoldDB" id="A0AAE0DLZ2"/>
<evidence type="ECO:0000313" key="4">
    <source>
        <dbReference type="Proteomes" id="UP001276659"/>
    </source>
</evidence>
<feature type="compositionally biased region" description="Polar residues" evidence="1">
    <location>
        <begin position="188"/>
        <end position="197"/>
    </location>
</feature>
<organism evidence="3 4">
    <name type="scientific">Lepraria neglecta</name>
    <dbReference type="NCBI Taxonomy" id="209136"/>
    <lineage>
        <taxon>Eukaryota</taxon>
        <taxon>Fungi</taxon>
        <taxon>Dikarya</taxon>
        <taxon>Ascomycota</taxon>
        <taxon>Pezizomycotina</taxon>
        <taxon>Lecanoromycetes</taxon>
        <taxon>OSLEUM clade</taxon>
        <taxon>Lecanoromycetidae</taxon>
        <taxon>Lecanorales</taxon>
        <taxon>Lecanorineae</taxon>
        <taxon>Stereocaulaceae</taxon>
        <taxon>Lepraria</taxon>
    </lineage>
</organism>
<feature type="compositionally biased region" description="Polar residues" evidence="1">
    <location>
        <begin position="236"/>
        <end position="266"/>
    </location>
</feature>
<feature type="compositionally biased region" description="Basic and acidic residues" evidence="1">
    <location>
        <begin position="298"/>
        <end position="313"/>
    </location>
</feature>
<dbReference type="EMBL" id="JASNWA010000006">
    <property type="protein sequence ID" value="KAK3174854.1"/>
    <property type="molecule type" value="Genomic_DNA"/>
</dbReference>
<feature type="compositionally biased region" description="Polar residues" evidence="1">
    <location>
        <begin position="347"/>
        <end position="365"/>
    </location>
</feature>